<reference evidence="1" key="2">
    <citation type="journal article" date="2015" name="Fish Shellfish Immunol.">
        <title>Early steps in the European eel (Anguilla anguilla)-Vibrio vulnificus interaction in the gills: Role of the RtxA13 toxin.</title>
        <authorList>
            <person name="Callol A."/>
            <person name="Pajuelo D."/>
            <person name="Ebbesson L."/>
            <person name="Teles M."/>
            <person name="MacKenzie S."/>
            <person name="Amaro C."/>
        </authorList>
    </citation>
    <scope>NUCLEOTIDE SEQUENCE</scope>
</reference>
<protein>
    <submittedName>
        <fullName evidence="1">Uncharacterized protein</fullName>
    </submittedName>
</protein>
<dbReference type="AlphaFoldDB" id="A0A0E9S947"/>
<reference evidence="1" key="1">
    <citation type="submission" date="2014-11" db="EMBL/GenBank/DDBJ databases">
        <authorList>
            <person name="Amaro Gonzalez C."/>
        </authorList>
    </citation>
    <scope>NUCLEOTIDE SEQUENCE</scope>
</reference>
<accession>A0A0E9S947</accession>
<organism evidence="1">
    <name type="scientific">Anguilla anguilla</name>
    <name type="common">European freshwater eel</name>
    <name type="synonym">Muraena anguilla</name>
    <dbReference type="NCBI Taxonomy" id="7936"/>
    <lineage>
        <taxon>Eukaryota</taxon>
        <taxon>Metazoa</taxon>
        <taxon>Chordata</taxon>
        <taxon>Craniata</taxon>
        <taxon>Vertebrata</taxon>
        <taxon>Euteleostomi</taxon>
        <taxon>Actinopterygii</taxon>
        <taxon>Neopterygii</taxon>
        <taxon>Teleostei</taxon>
        <taxon>Anguilliformes</taxon>
        <taxon>Anguillidae</taxon>
        <taxon>Anguilla</taxon>
    </lineage>
</organism>
<evidence type="ECO:0000313" key="1">
    <source>
        <dbReference type="EMBL" id="JAH37058.1"/>
    </source>
</evidence>
<name>A0A0E9S947_ANGAN</name>
<sequence>MPCTRGRISGLSCGGGWVGRLKKAVNSQ</sequence>
<dbReference type="EMBL" id="GBXM01071519">
    <property type="protein sequence ID" value="JAH37058.1"/>
    <property type="molecule type" value="Transcribed_RNA"/>
</dbReference>
<proteinExistence type="predicted"/>